<dbReference type="EMBL" id="SMGR01000001">
    <property type="protein sequence ID" value="TCL09207.1"/>
    <property type="molecule type" value="Genomic_DNA"/>
</dbReference>
<dbReference type="Pfam" id="PF03567">
    <property type="entry name" value="Sulfotransfer_2"/>
    <property type="match status" value="1"/>
</dbReference>
<gene>
    <name evidence="1" type="ORF">BXY66_1252</name>
</gene>
<dbReference type="Proteomes" id="UP000295673">
    <property type="component" value="Unassembled WGS sequence"/>
</dbReference>
<organism evidence="1 2">
    <name type="scientific">Shimia isoporae</name>
    <dbReference type="NCBI Taxonomy" id="647720"/>
    <lineage>
        <taxon>Bacteria</taxon>
        <taxon>Pseudomonadati</taxon>
        <taxon>Pseudomonadota</taxon>
        <taxon>Alphaproteobacteria</taxon>
        <taxon>Rhodobacterales</taxon>
        <taxon>Roseobacteraceae</taxon>
    </lineage>
</organism>
<keyword evidence="1" id="KW-0808">Transferase</keyword>
<comment type="caution">
    <text evidence="1">The sequence shown here is derived from an EMBL/GenBank/DDBJ whole genome shotgun (WGS) entry which is preliminary data.</text>
</comment>
<dbReference type="InterPro" id="IPR027417">
    <property type="entry name" value="P-loop_NTPase"/>
</dbReference>
<dbReference type="OrthoDB" id="288532at2"/>
<dbReference type="GO" id="GO:0016020">
    <property type="term" value="C:membrane"/>
    <property type="evidence" value="ECO:0007669"/>
    <property type="project" value="InterPro"/>
</dbReference>
<dbReference type="GO" id="GO:0008146">
    <property type="term" value="F:sulfotransferase activity"/>
    <property type="evidence" value="ECO:0007669"/>
    <property type="project" value="InterPro"/>
</dbReference>
<accession>A0A4R1NLG6</accession>
<dbReference type="AlphaFoldDB" id="A0A4R1NLG6"/>
<dbReference type="SUPFAM" id="SSF52540">
    <property type="entry name" value="P-loop containing nucleoside triphosphate hydrolases"/>
    <property type="match status" value="1"/>
</dbReference>
<evidence type="ECO:0000313" key="2">
    <source>
        <dbReference type="Proteomes" id="UP000295673"/>
    </source>
</evidence>
<dbReference type="InterPro" id="IPR005331">
    <property type="entry name" value="Sulfotransferase"/>
</dbReference>
<name>A0A4R1NLG6_9RHOB</name>
<evidence type="ECO:0000313" key="1">
    <source>
        <dbReference type="EMBL" id="TCL09207.1"/>
    </source>
</evidence>
<reference evidence="1 2" key="1">
    <citation type="submission" date="2019-03" db="EMBL/GenBank/DDBJ databases">
        <title>Genomic Encyclopedia of Archaeal and Bacterial Type Strains, Phase II (KMG-II): from individual species to whole genera.</title>
        <authorList>
            <person name="Goeker M."/>
        </authorList>
    </citation>
    <scope>NUCLEOTIDE SEQUENCE [LARGE SCALE GENOMIC DNA]</scope>
    <source>
        <strain evidence="1 2">DSM 26433</strain>
    </source>
</reference>
<dbReference type="RefSeq" id="WP_132859264.1">
    <property type="nucleotide sequence ID" value="NZ_SMGR01000001.1"/>
</dbReference>
<dbReference type="Gene3D" id="3.40.50.300">
    <property type="entry name" value="P-loop containing nucleotide triphosphate hydrolases"/>
    <property type="match status" value="1"/>
</dbReference>
<proteinExistence type="predicted"/>
<keyword evidence="2" id="KW-1185">Reference proteome</keyword>
<sequence>MIISHKFKFVFIRPMKVGGTSTEIAMMNVLRAHSDKSEIVSQPPHYNVAQVMSKYGEEVVDYRFYSVVRNPWDRAVSMFFHRNRLLAEKPQSEQVVAFREWITSGAFLFDERGSIFDTTGSLYWRGFPIVDHVIRYDRLAEGLRKLSRQMELPKKIDISELRERGNDRPQTARDFAAFYDKESWQAVRIAAAKDCATFGYSASRPEGGNEVMVHFNSRLIRHNILGEKLIRKALG</sequence>
<protein>
    <submittedName>
        <fullName evidence="1">Sulfotransferase family protein</fullName>
    </submittedName>
</protein>